<dbReference type="InterPro" id="IPR025486">
    <property type="entry name" value="DUF4378"/>
</dbReference>
<dbReference type="InterPro" id="IPR032795">
    <property type="entry name" value="DUF3741-assoc"/>
</dbReference>
<name>A0A6P5G735_ANACO</name>
<evidence type="ECO:0000259" key="3">
    <source>
        <dbReference type="Pfam" id="PF14383"/>
    </source>
</evidence>
<feature type="domain" description="DUF4378" evidence="2">
    <location>
        <begin position="538"/>
        <end position="658"/>
    </location>
</feature>
<feature type="region of interest" description="Disordered" evidence="1">
    <location>
        <begin position="488"/>
        <end position="510"/>
    </location>
</feature>
<accession>A0A6P5G735</accession>
<proteinExistence type="predicted"/>
<feature type="region of interest" description="Disordered" evidence="1">
    <location>
        <begin position="48"/>
        <end position="78"/>
    </location>
</feature>
<dbReference type="GO" id="GO:0051513">
    <property type="term" value="P:regulation of monopolar cell growth"/>
    <property type="evidence" value="ECO:0007669"/>
    <property type="project" value="InterPro"/>
</dbReference>
<feature type="compositionally biased region" description="Polar residues" evidence="1">
    <location>
        <begin position="367"/>
        <end position="383"/>
    </location>
</feature>
<keyword evidence="4" id="KW-1185">Reference proteome</keyword>
<dbReference type="AlphaFoldDB" id="A0A6P5G735"/>
<evidence type="ECO:0000313" key="4">
    <source>
        <dbReference type="Proteomes" id="UP000515123"/>
    </source>
</evidence>
<dbReference type="OrthoDB" id="1929599at2759"/>
<reference evidence="4" key="1">
    <citation type="journal article" date="2015" name="Nat. Genet.">
        <title>The pineapple genome and the evolution of CAM photosynthesis.</title>
        <authorList>
            <person name="Ming R."/>
            <person name="VanBuren R."/>
            <person name="Wai C.M."/>
            <person name="Tang H."/>
            <person name="Schatz M.C."/>
            <person name="Bowers J.E."/>
            <person name="Lyons E."/>
            <person name="Wang M.L."/>
            <person name="Chen J."/>
            <person name="Biggers E."/>
            <person name="Zhang J."/>
            <person name="Huang L."/>
            <person name="Zhang L."/>
            <person name="Miao W."/>
            <person name="Zhang J."/>
            <person name="Ye Z."/>
            <person name="Miao C."/>
            <person name="Lin Z."/>
            <person name="Wang H."/>
            <person name="Zhou H."/>
            <person name="Yim W.C."/>
            <person name="Priest H.D."/>
            <person name="Zheng C."/>
            <person name="Woodhouse M."/>
            <person name="Edger P.P."/>
            <person name="Guyot R."/>
            <person name="Guo H.B."/>
            <person name="Guo H."/>
            <person name="Zheng G."/>
            <person name="Singh R."/>
            <person name="Sharma A."/>
            <person name="Min X."/>
            <person name="Zheng Y."/>
            <person name="Lee H."/>
            <person name="Gurtowski J."/>
            <person name="Sedlazeck F.J."/>
            <person name="Harkess A."/>
            <person name="McKain M.R."/>
            <person name="Liao Z."/>
            <person name="Fang J."/>
            <person name="Liu J."/>
            <person name="Zhang X."/>
            <person name="Zhang Q."/>
            <person name="Hu W."/>
            <person name="Qin Y."/>
            <person name="Wang K."/>
            <person name="Chen L.Y."/>
            <person name="Shirley N."/>
            <person name="Lin Y.R."/>
            <person name="Liu L.Y."/>
            <person name="Hernandez A.G."/>
            <person name="Wright C.L."/>
            <person name="Bulone V."/>
            <person name="Tuskan G.A."/>
            <person name="Heath K."/>
            <person name="Zee F."/>
            <person name="Moore P.H."/>
            <person name="Sunkar R."/>
            <person name="Leebens-Mack J.H."/>
            <person name="Mockler T."/>
            <person name="Bennetzen J.L."/>
            <person name="Freeling M."/>
            <person name="Sankoff D."/>
            <person name="Paterson A.H."/>
            <person name="Zhu X."/>
            <person name="Yang X."/>
            <person name="Smith J.A."/>
            <person name="Cushman J.C."/>
            <person name="Paull R.E."/>
            <person name="Yu Q."/>
        </authorList>
    </citation>
    <scope>NUCLEOTIDE SEQUENCE [LARGE SCALE GENOMIC DNA]</scope>
    <source>
        <strain evidence="4">cv. F153</strain>
    </source>
</reference>
<dbReference type="Pfam" id="PF14383">
    <property type="entry name" value="VARLMGL"/>
    <property type="match status" value="1"/>
</dbReference>
<dbReference type="Proteomes" id="UP000515123">
    <property type="component" value="Linkage group 12"/>
</dbReference>
<dbReference type="Pfam" id="PF14309">
    <property type="entry name" value="DUF4378"/>
    <property type="match status" value="1"/>
</dbReference>
<feature type="domain" description="DUF3741" evidence="3">
    <location>
        <begin position="110"/>
        <end position="132"/>
    </location>
</feature>
<reference evidence="5" key="2">
    <citation type="submission" date="2025-08" db="UniProtKB">
        <authorList>
            <consortium name="RefSeq"/>
        </authorList>
    </citation>
    <scope>IDENTIFICATION</scope>
    <source>
        <tissue evidence="5">Leaf</tissue>
    </source>
</reference>
<organism evidence="4 5">
    <name type="scientific">Ananas comosus</name>
    <name type="common">Pineapple</name>
    <name type="synonym">Ananas ananas</name>
    <dbReference type="NCBI Taxonomy" id="4615"/>
    <lineage>
        <taxon>Eukaryota</taxon>
        <taxon>Viridiplantae</taxon>
        <taxon>Streptophyta</taxon>
        <taxon>Embryophyta</taxon>
        <taxon>Tracheophyta</taxon>
        <taxon>Spermatophyta</taxon>
        <taxon>Magnoliopsida</taxon>
        <taxon>Liliopsida</taxon>
        <taxon>Poales</taxon>
        <taxon>Bromeliaceae</taxon>
        <taxon>Bromelioideae</taxon>
        <taxon>Ananas</taxon>
    </lineage>
</organism>
<sequence>MTRGGAGAAGDDDNLEARIEKQMGCMTGFLHLIDRHHILSGKRLFPSAIPGSTSPSERCDCPSSPESRPPPSSPARFSAFEFEGTKTPWKLREAPRFSLDSRLRSDSGGEGRLRRSPSVVARLMGLDALPPSAAAESKPPELRRSVSESRVPRDPAHRRFLDAGFPKKHFPDKPIPGEARVTRDAKKPLPLPHSQKLPPPPSIQRKSFFDAEDIFPEPKRSSGGSTALCGEIERRLRMRGIDEPAKDLESLKQILEALQLKGLLHPSSPSHHSRNLIFDPNPNLNLRRAPIVLMKPSASPPSSPSSPSTRRRSHINAEPSRNSHPQRGVSAAHSPRRVGSDPTTVRSPRNRKPSINRIRSPAEDDTAVSTATPSHELNLQESTDGGDALQRSREGEEYNNGSGRSLLERCDKLLSSIAAIATTAGADQATAAAEQQQPSPVSVLDASSCFLGVGEGSPSPSPSPSPVSATAKRAIDFVRDKLAPYWEEDQWSRETQTVGSDPGEGGVESDDQEDYIYVAEIVRASDRLRGPSDAYALLEKRRQWPPSTRPRRRLLFDAVAEILDRMRRRHASPWDAFARAGAPLPPSAPRSLVRHVWGEVRRMREPVAAAGGGEDVDEVTCGAIRRDVADDVAWARPSAELSDAVLRIERLIFKDLVADTIRCLADVASLPRAHLPRRRLVFP</sequence>
<evidence type="ECO:0000259" key="2">
    <source>
        <dbReference type="Pfam" id="PF14309"/>
    </source>
</evidence>
<feature type="region of interest" description="Disordered" evidence="1">
    <location>
        <begin position="130"/>
        <end position="179"/>
    </location>
</feature>
<dbReference type="RefSeq" id="XP_020101065.1">
    <property type="nucleotide sequence ID" value="XM_020245476.1"/>
</dbReference>
<gene>
    <name evidence="5" type="primary">LOC109718967</name>
</gene>
<dbReference type="InterPro" id="IPR033334">
    <property type="entry name" value="LNG1/2"/>
</dbReference>
<feature type="compositionally biased region" description="Basic and acidic residues" evidence="1">
    <location>
        <begin position="138"/>
        <end position="161"/>
    </location>
</feature>
<evidence type="ECO:0000313" key="5">
    <source>
        <dbReference type="RefSeq" id="XP_020101065.1"/>
    </source>
</evidence>
<dbReference type="PANTHER" id="PTHR31680:SF12">
    <property type="entry name" value="OS11G0587300 PROTEIN"/>
    <property type="match status" value="1"/>
</dbReference>
<dbReference type="PANTHER" id="PTHR31680">
    <property type="entry name" value="LONGIFOLIA PROTEIN"/>
    <property type="match status" value="1"/>
</dbReference>
<evidence type="ECO:0000256" key="1">
    <source>
        <dbReference type="SAM" id="MobiDB-lite"/>
    </source>
</evidence>
<dbReference type="GeneID" id="109718967"/>
<protein>
    <submittedName>
        <fullName evidence="5">Protein LONGIFOLIA 1 isoform X1</fullName>
    </submittedName>
</protein>
<feature type="region of interest" description="Disordered" evidence="1">
    <location>
        <begin position="294"/>
        <end position="403"/>
    </location>
</feature>